<keyword evidence="8" id="KW-0732">Signal</keyword>
<sequence>MRRLLRSILVSGLLVAQPALAAVPNDPLIEQQWYLGKVKAFDAWDQATGNPEVVVAVLDTGVDLDHADIAGNLWTNPGEVALDGIDNDGNGFADDLHGWDFVDRDAIAEPDPVAGDEQDAIIHGTAIAGVIGAIGNNGEGVAGIAWRVRLMSVRILDNGGSGNSGDATEALRYAVKNGADVINVSFTGFEVDETFRAAVRDAYEAGVVIVAAVGNRSNGGSDLDVNPLYPVCFVADGGGDWVLGVAATTAQDTKALFSNYGASCTDIAAPGIDIFSVAYQDVDVDGFLEPYRGGWNGTSIAAPIVAGTVALLKGAYPNLSPSDMKTALQLSVDPVRTEGLPTGALGAGRVNVARAFEVGKALSQAKAPATVLPGVPKPMPSSSLDRARVVIGAGKGHKPQVAVYDMAGARASSFLAYAEGFLGSVRVAVGDVDGDGMSEIVTAPGPGGGPHVRVFRMDGSLKGQFFAFDTTLRSGLFVSTGDLDGDHVDEIIIGTDTGGGGIIKAFKLDGTKVTEFKPFDAEKDGGIRVASADLDGDGRVEIVAGMGPGVKPRVRAFNAVGALAMEVTAYADTFLGGLFVAGADLDGDGRDEVVTAPEAGGGPHVRAFDRSGAPVASFFAFDKAARGGARVGADRFGRSADVIVAVPGNGLPARVRLFDRLGIDVGGFDAPELVAGGWYMAVSSR</sequence>
<dbReference type="AlphaFoldDB" id="A0A1F7TK49"/>
<gene>
    <name evidence="10" type="ORF">A2856_01400</name>
</gene>
<name>A0A1F7TK49_9BACT</name>
<keyword evidence="2 6" id="KW-0645">Protease</keyword>
<dbReference type="PROSITE" id="PS00137">
    <property type="entry name" value="SUBTILASE_HIS"/>
    <property type="match status" value="1"/>
</dbReference>
<dbReference type="InterPro" id="IPR000209">
    <property type="entry name" value="Peptidase_S8/S53_dom"/>
</dbReference>
<feature type="domain" description="Peptidase S8/S53" evidence="9">
    <location>
        <begin position="52"/>
        <end position="332"/>
    </location>
</feature>
<feature type="active site" description="Charge relay system" evidence="5 6">
    <location>
        <position position="59"/>
    </location>
</feature>
<comment type="similarity">
    <text evidence="1 6 7">Belongs to the peptidase S8 family.</text>
</comment>
<dbReference type="GO" id="GO:0004252">
    <property type="term" value="F:serine-type endopeptidase activity"/>
    <property type="evidence" value="ECO:0007669"/>
    <property type="project" value="UniProtKB-UniRule"/>
</dbReference>
<evidence type="ECO:0000256" key="4">
    <source>
        <dbReference type="ARBA" id="ARBA00022825"/>
    </source>
</evidence>
<dbReference type="STRING" id="1802385.A2856_01400"/>
<dbReference type="Pfam" id="PF00082">
    <property type="entry name" value="Peptidase_S8"/>
    <property type="match status" value="1"/>
</dbReference>
<evidence type="ECO:0000256" key="8">
    <source>
        <dbReference type="SAM" id="SignalP"/>
    </source>
</evidence>
<dbReference type="InterPro" id="IPR028994">
    <property type="entry name" value="Integrin_alpha_N"/>
</dbReference>
<dbReference type="InterPro" id="IPR015500">
    <property type="entry name" value="Peptidase_S8_subtilisin-rel"/>
</dbReference>
<dbReference type="Gene3D" id="2.130.10.130">
    <property type="entry name" value="Integrin alpha, N-terminal"/>
    <property type="match status" value="1"/>
</dbReference>
<evidence type="ECO:0000256" key="7">
    <source>
        <dbReference type="RuleBase" id="RU003355"/>
    </source>
</evidence>
<dbReference type="EMBL" id="MGDT01000007">
    <property type="protein sequence ID" value="OGL66335.1"/>
    <property type="molecule type" value="Genomic_DNA"/>
</dbReference>
<dbReference type="PANTHER" id="PTHR43399">
    <property type="entry name" value="SUBTILISIN-RELATED"/>
    <property type="match status" value="1"/>
</dbReference>
<dbReference type="SUPFAM" id="SSF52743">
    <property type="entry name" value="Subtilisin-like"/>
    <property type="match status" value="1"/>
</dbReference>
<feature type="chain" id="PRO_5009532806" description="Peptidase S8/S53 domain-containing protein" evidence="8">
    <location>
        <begin position="22"/>
        <end position="685"/>
    </location>
</feature>
<dbReference type="InterPro" id="IPR023827">
    <property type="entry name" value="Peptidase_S8_Asp-AS"/>
</dbReference>
<dbReference type="PROSITE" id="PS00138">
    <property type="entry name" value="SUBTILASE_SER"/>
    <property type="match status" value="1"/>
</dbReference>
<reference evidence="10 11" key="1">
    <citation type="journal article" date="2016" name="Nat. Commun.">
        <title>Thousands of microbial genomes shed light on interconnected biogeochemical processes in an aquifer system.</title>
        <authorList>
            <person name="Anantharaman K."/>
            <person name="Brown C.T."/>
            <person name="Hug L.A."/>
            <person name="Sharon I."/>
            <person name="Castelle C.J."/>
            <person name="Probst A.J."/>
            <person name="Thomas B.C."/>
            <person name="Singh A."/>
            <person name="Wilkins M.J."/>
            <person name="Karaoz U."/>
            <person name="Brodie E.L."/>
            <person name="Williams K.H."/>
            <person name="Hubbard S.S."/>
            <person name="Banfield J.F."/>
        </authorList>
    </citation>
    <scope>NUCLEOTIDE SEQUENCE [LARGE SCALE GENOMIC DNA]</scope>
</reference>
<dbReference type="InterPro" id="IPR051048">
    <property type="entry name" value="Peptidase_S8/S53_subtilisin"/>
</dbReference>
<dbReference type="InterPro" id="IPR023828">
    <property type="entry name" value="Peptidase_S8_Ser-AS"/>
</dbReference>
<evidence type="ECO:0000259" key="9">
    <source>
        <dbReference type="Pfam" id="PF00082"/>
    </source>
</evidence>
<evidence type="ECO:0000256" key="6">
    <source>
        <dbReference type="PROSITE-ProRule" id="PRU01240"/>
    </source>
</evidence>
<dbReference type="CDD" id="cd07473">
    <property type="entry name" value="Peptidases_S8_Subtilisin_like"/>
    <property type="match status" value="1"/>
</dbReference>
<dbReference type="PRINTS" id="PR00723">
    <property type="entry name" value="SUBTILISIN"/>
</dbReference>
<evidence type="ECO:0000313" key="10">
    <source>
        <dbReference type="EMBL" id="OGL66335.1"/>
    </source>
</evidence>
<dbReference type="SUPFAM" id="SSF69318">
    <property type="entry name" value="Integrin alpha N-terminal domain"/>
    <property type="match status" value="1"/>
</dbReference>
<evidence type="ECO:0000256" key="1">
    <source>
        <dbReference type="ARBA" id="ARBA00011073"/>
    </source>
</evidence>
<dbReference type="InterPro" id="IPR036852">
    <property type="entry name" value="Peptidase_S8/S53_dom_sf"/>
</dbReference>
<dbReference type="GO" id="GO:0006508">
    <property type="term" value="P:proteolysis"/>
    <property type="evidence" value="ECO:0007669"/>
    <property type="project" value="UniProtKB-KW"/>
</dbReference>
<keyword evidence="3 6" id="KW-0378">Hydrolase</keyword>
<organism evidence="10 11">
    <name type="scientific">Candidatus Uhrbacteria bacterium RIFCSPHIGHO2_01_FULL_63_20</name>
    <dbReference type="NCBI Taxonomy" id="1802385"/>
    <lineage>
        <taxon>Bacteria</taxon>
        <taxon>Candidatus Uhriibacteriota</taxon>
    </lineage>
</organism>
<evidence type="ECO:0000256" key="2">
    <source>
        <dbReference type="ARBA" id="ARBA00022670"/>
    </source>
</evidence>
<feature type="active site" description="Charge relay system" evidence="5 6">
    <location>
        <position position="299"/>
    </location>
</feature>
<dbReference type="Proteomes" id="UP000177885">
    <property type="component" value="Unassembled WGS sequence"/>
</dbReference>
<feature type="active site" description="Charge relay system" evidence="5 6">
    <location>
        <position position="123"/>
    </location>
</feature>
<feature type="signal peptide" evidence="8">
    <location>
        <begin position="1"/>
        <end position="21"/>
    </location>
</feature>
<proteinExistence type="inferred from homology"/>
<protein>
    <recommendedName>
        <fullName evidence="9">Peptidase S8/S53 domain-containing protein</fullName>
    </recommendedName>
</protein>
<keyword evidence="4 6" id="KW-0720">Serine protease</keyword>
<evidence type="ECO:0000256" key="5">
    <source>
        <dbReference type="PIRSR" id="PIRSR615500-1"/>
    </source>
</evidence>
<accession>A0A1F7TK49</accession>
<dbReference type="InterPro" id="IPR022398">
    <property type="entry name" value="Peptidase_S8_His-AS"/>
</dbReference>
<evidence type="ECO:0000313" key="11">
    <source>
        <dbReference type="Proteomes" id="UP000177885"/>
    </source>
</evidence>
<dbReference type="PROSITE" id="PS51892">
    <property type="entry name" value="SUBTILASE"/>
    <property type="match status" value="1"/>
</dbReference>
<dbReference type="Gene3D" id="3.40.50.200">
    <property type="entry name" value="Peptidase S8/S53 domain"/>
    <property type="match status" value="1"/>
</dbReference>
<dbReference type="PANTHER" id="PTHR43399:SF4">
    <property type="entry name" value="CELL WALL-ASSOCIATED PROTEASE"/>
    <property type="match status" value="1"/>
</dbReference>
<evidence type="ECO:0000256" key="3">
    <source>
        <dbReference type="ARBA" id="ARBA00022801"/>
    </source>
</evidence>
<dbReference type="PROSITE" id="PS00136">
    <property type="entry name" value="SUBTILASE_ASP"/>
    <property type="match status" value="1"/>
</dbReference>
<comment type="caution">
    <text evidence="10">The sequence shown here is derived from an EMBL/GenBank/DDBJ whole genome shotgun (WGS) entry which is preliminary data.</text>
</comment>
<dbReference type="InterPro" id="IPR034204">
    <property type="entry name" value="PfSUB1-like_cat_dom"/>
</dbReference>